<dbReference type="PANTHER" id="PTHR40516">
    <property type="entry name" value="ANTITOXIN CHPS-RELATED"/>
    <property type="match status" value="1"/>
</dbReference>
<keyword evidence="4" id="KW-1185">Reference proteome</keyword>
<dbReference type="InterPro" id="IPR037914">
    <property type="entry name" value="SpoVT-AbrB_sf"/>
</dbReference>
<dbReference type="Proteomes" id="UP001165524">
    <property type="component" value="Unassembled WGS sequence"/>
</dbReference>
<name>A0ABT0EAH9_9GAMM</name>
<dbReference type="GO" id="GO:0003677">
    <property type="term" value="F:DNA binding"/>
    <property type="evidence" value="ECO:0007669"/>
    <property type="project" value="UniProtKB-KW"/>
</dbReference>
<evidence type="ECO:0000313" key="3">
    <source>
        <dbReference type="EMBL" id="MCK0538841.1"/>
    </source>
</evidence>
<organism evidence="3 4">
    <name type="scientific">Alcanivorax quisquiliarum</name>
    <dbReference type="NCBI Taxonomy" id="2933565"/>
    <lineage>
        <taxon>Bacteria</taxon>
        <taxon>Pseudomonadati</taxon>
        <taxon>Pseudomonadota</taxon>
        <taxon>Gammaproteobacteria</taxon>
        <taxon>Oceanospirillales</taxon>
        <taxon>Alcanivoracaceae</taxon>
        <taxon>Alcanivorax</taxon>
    </lineage>
</organism>
<feature type="domain" description="SpoVT-AbrB" evidence="2">
    <location>
        <begin position="5"/>
        <end position="51"/>
    </location>
</feature>
<dbReference type="Pfam" id="PF04014">
    <property type="entry name" value="MazE_antitoxin"/>
    <property type="match status" value="1"/>
</dbReference>
<dbReference type="PROSITE" id="PS51740">
    <property type="entry name" value="SPOVT_ABRB"/>
    <property type="match status" value="1"/>
</dbReference>
<dbReference type="PANTHER" id="PTHR40516:SF1">
    <property type="entry name" value="ANTITOXIN CHPS-RELATED"/>
    <property type="match status" value="1"/>
</dbReference>
<protein>
    <submittedName>
        <fullName evidence="3">AbrB/MazE/SpoVT family DNA-binding domain-containing protein</fullName>
    </submittedName>
</protein>
<evidence type="ECO:0000259" key="2">
    <source>
        <dbReference type="PROSITE" id="PS51740"/>
    </source>
</evidence>
<dbReference type="Gene3D" id="2.10.260.10">
    <property type="match status" value="1"/>
</dbReference>
<dbReference type="EMBL" id="JALKII010000016">
    <property type="protein sequence ID" value="MCK0538841.1"/>
    <property type="molecule type" value="Genomic_DNA"/>
</dbReference>
<gene>
    <name evidence="3" type="ORF">MU846_14095</name>
</gene>
<dbReference type="RefSeq" id="WP_246953848.1">
    <property type="nucleotide sequence ID" value="NZ_JALKII010000016.1"/>
</dbReference>
<reference evidence="3" key="1">
    <citation type="submission" date="2022-04" db="EMBL/GenBank/DDBJ databases">
        <title>Alcanivorax sp. CY1518 draft genome sequence.</title>
        <authorList>
            <person name="Zhao G."/>
            <person name="An M."/>
        </authorList>
    </citation>
    <scope>NUCLEOTIDE SEQUENCE</scope>
    <source>
        <strain evidence="3">CY1518</strain>
    </source>
</reference>
<comment type="caution">
    <text evidence="3">The sequence shown here is derived from an EMBL/GenBank/DDBJ whole genome shotgun (WGS) entry which is preliminary data.</text>
</comment>
<dbReference type="InterPro" id="IPR007159">
    <property type="entry name" value="SpoVT-AbrB_dom"/>
</dbReference>
<sequence length="81" mass="8332">MSSKAKIRRMGNSQGVLIPRPLLAAAGLKVDESIEITPVDGKLVIARATPELSLDELLGGITEANLHGEVDSGAAVGVEAL</sequence>
<accession>A0ABT0EAH9</accession>
<dbReference type="SMART" id="SM00966">
    <property type="entry name" value="SpoVT_AbrB"/>
    <property type="match status" value="1"/>
</dbReference>
<dbReference type="SUPFAM" id="SSF89447">
    <property type="entry name" value="AbrB/MazE/MraZ-like"/>
    <property type="match status" value="1"/>
</dbReference>
<keyword evidence="1 3" id="KW-0238">DNA-binding</keyword>
<proteinExistence type="predicted"/>
<evidence type="ECO:0000256" key="1">
    <source>
        <dbReference type="PROSITE-ProRule" id="PRU01076"/>
    </source>
</evidence>
<dbReference type="InterPro" id="IPR039052">
    <property type="entry name" value="Antitox_PemI-like"/>
</dbReference>
<evidence type="ECO:0000313" key="4">
    <source>
        <dbReference type="Proteomes" id="UP001165524"/>
    </source>
</evidence>